<organism evidence="8 9">
    <name type="scientific">Thermoactinomyces daqus</name>
    <dbReference type="NCBI Taxonomy" id="1329516"/>
    <lineage>
        <taxon>Bacteria</taxon>
        <taxon>Bacillati</taxon>
        <taxon>Bacillota</taxon>
        <taxon>Bacilli</taxon>
        <taxon>Bacillales</taxon>
        <taxon>Thermoactinomycetaceae</taxon>
        <taxon>Thermoactinomyces</taxon>
    </lineage>
</organism>
<dbReference type="PANTHER" id="PTHR11764">
    <property type="entry name" value="TERPENE CYCLASE/MUTASE FAMILY MEMBER"/>
    <property type="match status" value="1"/>
</dbReference>
<keyword evidence="3" id="KW-0677">Repeat</keyword>
<evidence type="ECO:0000256" key="1">
    <source>
        <dbReference type="ARBA" id="ARBA00004999"/>
    </source>
</evidence>
<dbReference type="RefSeq" id="WP_033101078.1">
    <property type="nucleotide sequence ID" value="NZ_JACEIP010000002.1"/>
</dbReference>
<dbReference type="Gene3D" id="1.50.10.20">
    <property type="match status" value="2"/>
</dbReference>
<sequence>MHGEHIDRAKKWIGRLSDELLRKQSPDGSWRFCFESGVMCDSFYLLLNRVLKRRGDPLEPLLIERILSRQTGDGTWKLYEDEPEGNLSTTVDACLALLYAKVKQPDDPAMRKAREYIMENGGAGNAGSLTKVVLALLSHFSWNNFIKLPVEFFLLPPSGPISFFDFVGYTRVHLAPILIAADREYATRLDGFDEVEEWLPVQRRSGRKAEYVWTAEQLFPESSISSELRRRLHERALRWGESFMLSRVEKDGTLYSYMTTTFLMIFALLSLGYSRRHPVIQKAMNGLAQFAFPLGDGTHLQETTSTVWDTSLILHVLQEAGVGISHPAIKRGLHYLKSRQQTSPGDWSIKNPYAAPGGWGFSDLNTINPDVDDTSSSLSALAPSVRSGRYRTEWDRGVRWLISMQNNDGGWPAFEKNTNKRWLRLMPYPDGKTVWGDPSSADLTGRTLRFFGQELGWTIDRPEARRAWSWFYHNQKRDGSWFGRWGVTFIYGTWAAITGLTSVGVPPEHRMIQKGKNWLLSKQKEDGGWGESCASDVKGRFVSLPYSTAVQTAWALDALIACHDRPTPEIEKGMERMFALLEGRGREWTYPVGAGLAGQFYVYYHSYPYVWPLKTLAHYVKKYGK</sequence>
<dbReference type="UniPathway" id="UPA00337"/>
<evidence type="ECO:0000256" key="2">
    <source>
        <dbReference type="ARBA" id="ARBA00009755"/>
    </source>
</evidence>
<feature type="domain" description="Squalene cyclase N-terminal" evidence="7">
    <location>
        <begin position="15"/>
        <end position="291"/>
    </location>
</feature>
<keyword evidence="9" id="KW-1185">Reference proteome</keyword>
<dbReference type="GO" id="GO:0016866">
    <property type="term" value="F:intramolecular transferase activity"/>
    <property type="evidence" value="ECO:0007669"/>
    <property type="project" value="InterPro"/>
</dbReference>
<gene>
    <name evidence="8" type="ORF">H1164_01740</name>
</gene>
<evidence type="ECO:0000313" key="8">
    <source>
        <dbReference type="EMBL" id="MBA4541629.1"/>
    </source>
</evidence>
<protein>
    <submittedName>
        <fullName evidence="8">Squalene--hopene cyclase</fullName>
    </submittedName>
</protein>
<evidence type="ECO:0000259" key="7">
    <source>
        <dbReference type="Pfam" id="PF13249"/>
    </source>
</evidence>
<comment type="caution">
    <text evidence="8">The sequence shown here is derived from an EMBL/GenBank/DDBJ whole genome shotgun (WGS) entry which is preliminary data.</text>
</comment>
<evidence type="ECO:0000259" key="6">
    <source>
        <dbReference type="Pfam" id="PF13243"/>
    </source>
</evidence>
<dbReference type="Pfam" id="PF13249">
    <property type="entry name" value="SQHop_cyclase_N"/>
    <property type="match status" value="1"/>
</dbReference>
<dbReference type="AlphaFoldDB" id="A0A7W1X7X4"/>
<keyword evidence="5" id="KW-0812">Transmembrane</keyword>
<proteinExistence type="inferred from homology"/>
<dbReference type="Proteomes" id="UP000530514">
    <property type="component" value="Unassembled WGS sequence"/>
</dbReference>
<evidence type="ECO:0000256" key="5">
    <source>
        <dbReference type="SAM" id="Phobius"/>
    </source>
</evidence>
<reference evidence="8 9" key="1">
    <citation type="submission" date="2020-07" db="EMBL/GenBank/DDBJ databases">
        <authorList>
            <person name="Feng H."/>
        </authorList>
    </citation>
    <scope>NUCLEOTIDE SEQUENCE [LARGE SCALE GENOMIC DNA]</scope>
    <source>
        <strain evidence="9">s-11</strain>
    </source>
</reference>
<keyword evidence="5" id="KW-0472">Membrane</keyword>
<dbReference type="PROSITE" id="PS01074">
    <property type="entry name" value="TERPENE_SYNTHASES"/>
    <property type="match status" value="1"/>
</dbReference>
<comment type="pathway">
    <text evidence="1">Secondary metabolite biosynthesis; hopanoid biosynthesis.</text>
</comment>
<evidence type="ECO:0000256" key="4">
    <source>
        <dbReference type="ARBA" id="ARBA00023235"/>
    </source>
</evidence>
<dbReference type="GO" id="GO:0016104">
    <property type="term" value="P:triterpenoid biosynthetic process"/>
    <property type="evidence" value="ECO:0007669"/>
    <property type="project" value="InterPro"/>
</dbReference>
<evidence type="ECO:0000313" key="9">
    <source>
        <dbReference type="Proteomes" id="UP000530514"/>
    </source>
</evidence>
<dbReference type="EMBL" id="JACEIP010000002">
    <property type="protein sequence ID" value="MBA4541629.1"/>
    <property type="molecule type" value="Genomic_DNA"/>
</dbReference>
<keyword evidence="5" id="KW-1133">Transmembrane helix</keyword>
<dbReference type="NCBIfam" id="TIGR01787">
    <property type="entry name" value="squalene_cyclas"/>
    <property type="match status" value="1"/>
</dbReference>
<dbReference type="InterPro" id="IPR032696">
    <property type="entry name" value="SQ_cyclase_C"/>
</dbReference>
<feature type="domain" description="Squalene cyclase C-terminal" evidence="6">
    <location>
        <begin position="305"/>
        <end position="620"/>
    </location>
</feature>
<comment type="similarity">
    <text evidence="2">Belongs to the terpene cyclase/mutase family.</text>
</comment>
<accession>A0A7W1X7X4</accession>
<dbReference type="GO" id="GO:0005811">
    <property type="term" value="C:lipid droplet"/>
    <property type="evidence" value="ECO:0007669"/>
    <property type="project" value="InterPro"/>
</dbReference>
<dbReference type="PANTHER" id="PTHR11764:SF20">
    <property type="entry name" value="LANOSTEROL SYNTHASE"/>
    <property type="match status" value="1"/>
</dbReference>
<dbReference type="SFLD" id="SFLDG01016">
    <property type="entry name" value="Prenyltransferase_Like_2"/>
    <property type="match status" value="1"/>
</dbReference>
<dbReference type="InterPro" id="IPR008930">
    <property type="entry name" value="Terpenoid_cyclase/PrenylTrfase"/>
</dbReference>
<feature type="transmembrane region" description="Helical" evidence="5">
    <location>
        <begin position="254"/>
        <end position="274"/>
    </location>
</feature>
<name>A0A7W1X7X4_9BACL</name>
<dbReference type="InterPro" id="IPR032697">
    <property type="entry name" value="SQ_cyclase_N"/>
</dbReference>
<dbReference type="Pfam" id="PF13243">
    <property type="entry name" value="SQHop_cyclase_C"/>
    <property type="match status" value="1"/>
</dbReference>
<evidence type="ECO:0000256" key="3">
    <source>
        <dbReference type="ARBA" id="ARBA00022737"/>
    </source>
</evidence>
<dbReference type="SUPFAM" id="SSF48239">
    <property type="entry name" value="Terpenoid cyclases/Protein prenyltransferases"/>
    <property type="match status" value="2"/>
</dbReference>
<dbReference type="OrthoDB" id="9758578at2"/>
<keyword evidence="4" id="KW-0413">Isomerase</keyword>
<dbReference type="InterPro" id="IPR018333">
    <property type="entry name" value="Squalene_cyclase"/>
</dbReference>
<dbReference type="InterPro" id="IPR002365">
    <property type="entry name" value="Terpene_synthase_CS"/>
</dbReference>